<comment type="caution">
    <text evidence="4">The sequence shown here is derived from an EMBL/GenBank/DDBJ whole genome shotgun (WGS) entry which is preliminary data.</text>
</comment>
<reference evidence="4" key="1">
    <citation type="journal article" date="2022" name="Int. J. Mol. Sci.">
        <title>Draft Genome of Tanacetum Coccineum: Genomic Comparison of Closely Related Tanacetum-Family Plants.</title>
        <authorList>
            <person name="Yamashiro T."/>
            <person name="Shiraishi A."/>
            <person name="Nakayama K."/>
            <person name="Satake H."/>
        </authorList>
    </citation>
    <scope>NUCLEOTIDE SEQUENCE</scope>
</reference>
<keyword evidence="1" id="KW-0175">Coiled coil</keyword>
<feature type="compositionally biased region" description="Polar residues" evidence="2">
    <location>
        <begin position="18"/>
        <end position="38"/>
    </location>
</feature>
<feature type="chain" id="PRO_5047363883" evidence="3">
    <location>
        <begin position="21"/>
        <end position="450"/>
    </location>
</feature>
<evidence type="ECO:0000256" key="3">
    <source>
        <dbReference type="SAM" id="SignalP"/>
    </source>
</evidence>
<evidence type="ECO:0000313" key="5">
    <source>
        <dbReference type="Proteomes" id="UP001151760"/>
    </source>
</evidence>
<protein>
    <submittedName>
        <fullName evidence="4">Uncharacterized protein</fullName>
    </submittedName>
</protein>
<evidence type="ECO:0000256" key="1">
    <source>
        <dbReference type="SAM" id="Coils"/>
    </source>
</evidence>
<dbReference type="Proteomes" id="UP001151760">
    <property type="component" value="Unassembled WGS sequence"/>
</dbReference>
<evidence type="ECO:0000313" key="4">
    <source>
        <dbReference type="EMBL" id="GJT42014.1"/>
    </source>
</evidence>
<evidence type="ECO:0000256" key="2">
    <source>
        <dbReference type="SAM" id="MobiDB-lite"/>
    </source>
</evidence>
<feature type="signal peptide" evidence="3">
    <location>
        <begin position="1"/>
        <end position="20"/>
    </location>
</feature>
<keyword evidence="5" id="KW-1185">Reference proteome</keyword>
<feature type="region of interest" description="Disordered" evidence="2">
    <location>
        <begin position="16"/>
        <end position="66"/>
    </location>
</feature>
<sequence>MKFHSHLLLLLNIIPKPSHNQAPSSRQITSSKSHATTRNRGKEIVKPITPSFESASEEDRNDRNTGQFMNHRTVIIVGNKETVGNQLHDTDEELDGQELEANYMYMAKIQEVLSVTEDDTGPVFDSNPLENVQIDDEYNVFANEHEHTDQAENIYDTSLMEKVDSNTTLDSLDMSNNEFEDDKNAGEDERVMLANLIAKLKLDTDENKKIQKCRSSLHQRDIELEKYKVYKNCELEKEEKEMWRKSFVKYKPHIVKNIDFLPTQDSFSKSRHAFNLVQHNIDNFKTIVDIDWRKRQEDQWQKPITNEVTVLVKNLLIPLAAKIKLNANEFEIALKEEMFDDLQYIRSLEKEVDKLEFEMAEFSNEYDLVLQECLGKYILCVTYMSMLDSDNYYDMACKYLDKIKECERLEFELLKQNEFLKSKPTNLSNHSFEYENICLKKTIAQFQKDF</sequence>
<dbReference type="EMBL" id="BQNB010015609">
    <property type="protein sequence ID" value="GJT42014.1"/>
    <property type="molecule type" value="Genomic_DNA"/>
</dbReference>
<keyword evidence="3" id="KW-0732">Signal</keyword>
<reference evidence="4" key="2">
    <citation type="submission" date="2022-01" db="EMBL/GenBank/DDBJ databases">
        <authorList>
            <person name="Yamashiro T."/>
            <person name="Shiraishi A."/>
            <person name="Satake H."/>
            <person name="Nakayama K."/>
        </authorList>
    </citation>
    <scope>NUCLEOTIDE SEQUENCE</scope>
</reference>
<organism evidence="4 5">
    <name type="scientific">Tanacetum coccineum</name>
    <dbReference type="NCBI Taxonomy" id="301880"/>
    <lineage>
        <taxon>Eukaryota</taxon>
        <taxon>Viridiplantae</taxon>
        <taxon>Streptophyta</taxon>
        <taxon>Embryophyta</taxon>
        <taxon>Tracheophyta</taxon>
        <taxon>Spermatophyta</taxon>
        <taxon>Magnoliopsida</taxon>
        <taxon>eudicotyledons</taxon>
        <taxon>Gunneridae</taxon>
        <taxon>Pentapetalae</taxon>
        <taxon>asterids</taxon>
        <taxon>campanulids</taxon>
        <taxon>Asterales</taxon>
        <taxon>Asteraceae</taxon>
        <taxon>Asteroideae</taxon>
        <taxon>Anthemideae</taxon>
        <taxon>Anthemidinae</taxon>
        <taxon>Tanacetum</taxon>
    </lineage>
</organism>
<proteinExistence type="predicted"/>
<accession>A0ABQ5DY37</accession>
<name>A0ABQ5DY37_9ASTR</name>
<gene>
    <name evidence="4" type="ORF">Tco_0941879</name>
</gene>
<feature type="coiled-coil region" evidence="1">
    <location>
        <begin position="345"/>
        <end position="372"/>
    </location>
</feature>